<evidence type="ECO:0000256" key="2">
    <source>
        <dbReference type="ARBA" id="ARBA00022475"/>
    </source>
</evidence>
<accession>A0A6J4PL64</accession>
<dbReference type="Pfam" id="PF06146">
    <property type="entry name" value="PsiE"/>
    <property type="match status" value="1"/>
</dbReference>
<keyword evidence="4 6" id="KW-1133">Transmembrane helix</keyword>
<evidence type="ECO:0000256" key="6">
    <source>
        <dbReference type="SAM" id="Phobius"/>
    </source>
</evidence>
<proteinExistence type="predicted"/>
<gene>
    <name evidence="7" type="ORF">AVDCRST_MAG78-801</name>
</gene>
<reference evidence="7" key="1">
    <citation type="submission" date="2020-02" db="EMBL/GenBank/DDBJ databases">
        <authorList>
            <person name="Meier V. D."/>
        </authorList>
    </citation>
    <scope>NUCLEOTIDE SEQUENCE</scope>
    <source>
        <strain evidence="7">AVDCRST_MAG78</strain>
    </source>
</reference>
<comment type="subcellular location">
    <subcellularLocation>
        <location evidence="1">Cell membrane</location>
        <topology evidence="1">Multi-pass membrane protein</topology>
    </subcellularLocation>
</comment>
<keyword evidence="2" id="KW-1003">Cell membrane</keyword>
<evidence type="ECO:0000256" key="1">
    <source>
        <dbReference type="ARBA" id="ARBA00004651"/>
    </source>
</evidence>
<dbReference type="GO" id="GO:0005886">
    <property type="term" value="C:plasma membrane"/>
    <property type="evidence" value="ECO:0007669"/>
    <property type="project" value="UniProtKB-SubCell"/>
</dbReference>
<sequence length="160" mass="16938">MGGEGSGKGPSGREPRLSAVLGIAERVVYYAAAIVLLVTVGMLFVSAGASVLSVPEVGPLGTALEVLDRVLLIFIFAELLGTISTIVREREVKAEPFLLIGLIAVVRRILGVTVSIEQSLGTPEFNSLLLELGVLTGLVIALTGALYFTRRIEGRRETPH</sequence>
<evidence type="ECO:0000256" key="5">
    <source>
        <dbReference type="ARBA" id="ARBA00023136"/>
    </source>
</evidence>
<feature type="transmembrane region" description="Helical" evidence="6">
    <location>
        <begin position="27"/>
        <end position="49"/>
    </location>
</feature>
<feature type="transmembrane region" description="Helical" evidence="6">
    <location>
        <begin position="69"/>
        <end position="87"/>
    </location>
</feature>
<evidence type="ECO:0008006" key="8">
    <source>
        <dbReference type="Google" id="ProtNLM"/>
    </source>
</evidence>
<dbReference type="AlphaFoldDB" id="A0A6J4PL64"/>
<feature type="transmembrane region" description="Helical" evidence="6">
    <location>
        <begin position="96"/>
        <end position="116"/>
    </location>
</feature>
<evidence type="ECO:0000256" key="3">
    <source>
        <dbReference type="ARBA" id="ARBA00022692"/>
    </source>
</evidence>
<keyword evidence="5 6" id="KW-0472">Membrane</keyword>
<dbReference type="InterPro" id="IPR020948">
    <property type="entry name" value="P_starv_induced_PsiE-like"/>
</dbReference>
<feature type="transmembrane region" description="Helical" evidence="6">
    <location>
        <begin position="128"/>
        <end position="148"/>
    </location>
</feature>
<evidence type="ECO:0000256" key="4">
    <source>
        <dbReference type="ARBA" id="ARBA00022989"/>
    </source>
</evidence>
<keyword evidence="3 6" id="KW-0812">Transmembrane</keyword>
<protein>
    <recommendedName>
        <fullName evidence="8">Phosphate-starvation-inducible E</fullName>
    </recommendedName>
</protein>
<name>A0A6J4PL64_9ACTN</name>
<evidence type="ECO:0000313" key="7">
    <source>
        <dbReference type="EMBL" id="CAA9417672.1"/>
    </source>
</evidence>
<organism evidence="7">
    <name type="scientific">uncultured Rubrobacteraceae bacterium</name>
    <dbReference type="NCBI Taxonomy" id="349277"/>
    <lineage>
        <taxon>Bacteria</taxon>
        <taxon>Bacillati</taxon>
        <taxon>Actinomycetota</taxon>
        <taxon>Rubrobacteria</taxon>
        <taxon>Rubrobacterales</taxon>
        <taxon>Rubrobacteraceae</taxon>
        <taxon>environmental samples</taxon>
    </lineage>
</organism>
<dbReference type="EMBL" id="CADCVB010000058">
    <property type="protein sequence ID" value="CAA9417672.1"/>
    <property type="molecule type" value="Genomic_DNA"/>
</dbReference>